<evidence type="ECO:0000256" key="2">
    <source>
        <dbReference type="ARBA" id="ARBA00022692"/>
    </source>
</evidence>
<protein>
    <submittedName>
        <fullName evidence="6">Protein-S-isoprenylcysteine O-methyltransferase Ste14</fullName>
    </submittedName>
</protein>
<feature type="transmembrane region" description="Helical" evidence="5">
    <location>
        <begin position="112"/>
        <end position="138"/>
    </location>
</feature>
<feature type="transmembrane region" description="Helical" evidence="5">
    <location>
        <begin position="71"/>
        <end position="91"/>
    </location>
</feature>
<gene>
    <name evidence="6" type="ORF">SAMN02745249_01412</name>
</gene>
<feature type="transmembrane region" description="Helical" evidence="5">
    <location>
        <begin position="41"/>
        <end position="59"/>
    </location>
</feature>
<keyword evidence="4 5" id="KW-0472">Membrane</keyword>
<name>A0A1M4XC83_9LACT</name>
<dbReference type="Gene3D" id="1.20.120.1630">
    <property type="match status" value="1"/>
</dbReference>
<evidence type="ECO:0000256" key="1">
    <source>
        <dbReference type="ARBA" id="ARBA00004127"/>
    </source>
</evidence>
<dbReference type="GO" id="GO:0008168">
    <property type="term" value="F:methyltransferase activity"/>
    <property type="evidence" value="ECO:0007669"/>
    <property type="project" value="UniProtKB-KW"/>
</dbReference>
<dbReference type="GO" id="GO:0032259">
    <property type="term" value="P:methylation"/>
    <property type="evidence" value="ECO:0007669"/>
    <property type="project" value="UniProtKB-KW"/>
</dbReference>
<organism evidence="6 7">
    <name type="scientific">Atopostipes suicloacalis DSM 15692</name>
    <dbReference type="NCBI Taxonomy" id="1121025"/>
    <lineage>
        <taxon>Bacteria</taxon>
        <taxon>Bacillati</taxon>
        <taxon>Bacillota</taxon>
        <taxon>Bacilli</taxon>
        <taxon>Lactobacillales</taxon>
        <taxon>Carnobacteriaceae</taxon>
        <taxon>Atopostipes</taxon>
    </lineage>
</organism>
<keyword evidence="6" id="KW-0808">Transferase</keyword>
<dbReference type="InterPro" id="IPR007318">
    <property type="entry name" value="Phopholipid_MeTrfase"/>
</dbReference>
<dbReference type="Pfam" id="PF04191">
    <property type="entry name" value="PEMT"/>
    <property type="match status" value="1"/>
</dbReference>
<reference evidence="6 7" key="1">
    <citation type="submission" date="2016-11" db="EMBL/GenBank/DDBJ databases">
        <authorList>
            <person name="Jaros S."/>
            <person name="Januszkiewicz K."/>
            <person name="Wedrychowicz H."/>
        </authorList>
    </citation>
    <scope>NUCLEOTIDE SEQUENCE [LARGE SCALE GENOMIC DNA]</scope>
    <source>
        <strain evidence="6 7">DSM 15692</strain>
    </source>
</reference>
<keyword evidence="3 5" id="KW-1133">Transmembrane helix</keyword>
<comment type="subcellular location">
    <subcellularLocation>
        <location evidence="1">Endomembrane system</location>
        <topology evidence="1">Multi-pass membrane protein</topology>
    </subcellularLocation>
</comment>
<dbReference type="RefSeq" id="WP_084136976.1">
    <property type="nucleotide sequence ID" value="NZ_FQUF01000020.1"/>
</dbReference>
<dbReference type="EMBL" id="FQUF01000020">
    <property type="protein sequence ID" value="SHE91061.1"/>
    <property type="molecule type" value="Genomic_DNA"/>
</dbReference>
<keyword evidence="6" id="KW-0489">Methyltransferase</keyword>
<evidence type="ECO:0000256" key="5">
    <source>
        <dbReference type="SAM" id="Phobius"/>
    </source>
</evidence>
<keyword evidence="2 5" id="KW-0812">Transmembrane</keyword>
<evidence type="ECO:0000256" key="3">
    <source>
        <dbReference type="ARBA" id="ARBA00022989"/>
    </source>
</evidence>
<accession>A0A1M4XC83</accession>
<evidence type="ECO:0000256" key="4">
    <source>
        <dbReference type="ARBA" id="ARBA00023136"/>
    </source>
</evidence>
<dbReference type="GO" id="GO:0012505">
    <property type="term" value="C:endomembrane system"/>
    <property type="evidence" value="ECO:0007669"/>
    <property type="project" value="UniProtKB-SubCell"/>
</dbReference>
<feature type="transmembrane region" description="Helical" evidence="5">
    <location>
        <begin position="6"/>
        <end position="21"/>
    </location>
</feature>
<evidence type="ECO:0000313" key="6">
    <source>
        <dbReference type="EMBL" id="SHE91061.1"/>
    </source>
</evidence>
<dbReference type="STRING" id="1121025.SAMN02745249_01412"/>
<dbReference type="AlphaFoldDB" id="A0A1M4XC83"/>
<keyword evidence="7" id="KW-1185">Reference proteome</keyword>
<sequence>MNAAITLIPFMFIRILLFRWMDLKGYQRAQKYAPLKEKKKIYFIIYQFCQAILLLLPFFNSLRLLIWLDYLGVFFYIIGLVIIGLSISAFAQTKADTFSQTGIYRFSRHPMYVGYFFFYLGLGFLMSSYLYLIVLLIFQICTHQIILAEETECLKTFGTSYQDYMQEVRRYF</sequence>
<dbReference type="Proteomes" id="UP000184128">
    <property type="component" value="Unassembled WGS sequence"/>
</dbReference>
<proteinExistence type="predicted"/>
<evidence type="ECO:0000313" key="7">
    <source>
        <dbReference type="Proteomes" id="UP000184128"/>
    </source>
</evidence>
<dbReference type="OrthoDB" id="272002at2"/>